<evidence type="ECO:0000313" key="2">
    <source>
        <dbReference type="Proteomes" id="UP001497700"/>
    </source>
</evidence>
<proteinExistence type="predicted"/>
<gene>
    <name evidence="1" type="ORF">F4820DRAFT_467168</name>
</gene>
<accession>A0ACB9YJF9</accession>
<organism evidence="1 2">
    <name type="scientific">Hypoxylon rubiginosum</name>
    <dbReference type="NCBI Taxonomy" id="110542"/>
    <lineage>
        <taxon>Eukaryota</taxon>
        <taxon>Fungi</taxon>
        <taxon>Dikarya</taxon>
        <taxon>Ascomycota</taxon>
        <taxon>Pezizomycotina</taxon>
        <taxon>Sordariomycetes</taxon>
        <taxon>Xylariomycetidae</taxon>
        <taxon>Xylariales</taxon>
        <taxon>Hypoxylaceae</taxon>
        <taxon>Hypoxylon</taxon>
    </lineage>
</organism>
<comment type="caution">
    <text evidence="1">The sequence shown here is derived from an EMBL/GenBank/DDBJ whole genome shotgun (WGS) entry which is preliminary data.</text>
</comment>
<dbReference type="Proteomes" id="UP001497700">
    <property type="component" value="Unassembled WGS sequence"/>
</dbReference>
<dbReference type="EMBL" id="MU393644">
    <property type="protein sequence ID" value="KAI4859278.1"/>
    <property type="molecule type" value="Genomic_DNA"/>
</dbReference>
<name>A0ACB9YJF9_9PEZI</name>
<evidence type="ECO:0000313" key="1">
    <source>
        <dbReference type="EMBL" id="KAI4859278.1"/>
    </source>
</evidence>
<keyword evidence="2" id="KW-1185">Reference proteome</keyword>
<protein>
    <submittedName>
        <fullName evidence="1">Uncharacterized protein</fullName>
    </submittedName>
</protein>
<reference evidence="1 2" key="1">
    <citation type="journal article" date="2022" name="New Phytol.">
        <title>Ecological generalism drives hyperdiversity of secondary metabolite gene clusters in xylarialean endophytes.</title>
        <authorList>
            <person name="Franco M.E.E."/>
            <person name="Wisecaver J.H."/>
            <person name="Arnold A.E."/>
            <person name="Ju Y.M."/>
            <person name="Slot J.C."/>
            <person name="Ahrendt S."/>
            <person name="Moore L.P."/>
            <person name="Eastman K.E."/>
            <person name="Scott K."/>
            <person name="Konkel Z."/>
            <person name="Mondo S.J."/>
            <person name="Kuo A."/>
            <person name="Hayes R.D."/>
            <person name="Haridas S."/>
            <person name="Andreopoulos B."/>
            <person name="Riley R."/>
            <person name="LaButti K."/>
            <person name="Pangilinan J."/>
            <person name="Lipzen A."/>
            <person name="Amirebrahimi M."/>
            <person name="Yan J."/>
            <person name="Adam C."/>
            <person name="Keymanesh K."/>
            <person name="Ng V."/>
            <person name="Louie K."/>
            <person name="Northen T."/>
            <person name="Drula E."/>
            <person name="Henrissat B."/>
            <person name="Hsieh H.M."/>
            <person name="Youens-Clark K."/>
            <person name="Lutzoni F."/>
            <person name="Miadlikowska J."/>
            <person name="Eastwood D.C."/>
            <person name="Hamelin R.C."/>
            <person name="Grigoriev I.V."/>
            <person name="U'Ren J.M."/>
        </authorList>
    </citation>
    <scope>NUCLEOTIDE SEQUENCE [LARGE SCALE GENOMIC DNA]</scope>
    <source>
        <strain evidence="1 2">CBS 119005</strain>
    </source>
</reference>
<sequence length="569" mass="62565">MGSKRASVNEDGGAPKKRRQQYYRDNIHNATNATYGQRSVFGDHEVSTTVPDNDSDLDCEDDTEALAYLKTVRTQASTIPHVIVASKAGPPLPPNTLLLPADGLDDQDECETEEPVDRSIYLDGTGDFRGYYQDGAYIAYPAGYFDESEDEDENEEEDYDCKGDSQDYDVGEEPAEEEGGDIKIEYDDDESSFESSEGGPRNSNVDEIRAAYFASLVNQFLALRTVLQTDPPAHLLSSLPKSNPIDVDRFGPKSDTFYKWAGRLRGTDPLPAQVASMRKDGVVRLLRIILGGKFLRKNQELRERTSRWLWALLARLPERGELDYQDIGWVRELGKRAVLLMVSLVEIEVLRDHYDIGDGSVGSSVGGAEVDVDEGVDEELGPEEGNSFDETALDATWPPEPATRKDDKNDDPAGVQAEGTEANREDSDVEMQIDSDEEEEEDGEVSEAPQQAREPTADIETAKARLLSQLDGAAAAAAAAASTSETDADIATAAKEEEEETPTTTTTLLEDEAFAALAADEEAQKKEQLLRARANERATLNMILTVAGEFYGQRDLLEFRDPFGGMQAE</sequence>